<sequence>MSSAFLDDLWVADGQNDVLGDDLFIDDLLNLSNDDIEVGLSQGQEEEKPCVAVSSQGEQPCHDNSKPPAFPFPNSACRSPVRPGASAGLDPVFLSQKTSMAIPSTMKRLEPCFLQKYHGFSSTLQLWWFSPKQRGHGAVDSCTT</sequence>
<organism evidence="1 2">
    <name type="scientific">Protea cynaroides</name>
    <dbReference type="NCBI Taxonomy" id="273540"/>
    <lineage>
        <taxon>Eukaryota</taxon>
        <taxon>Viridiplantae</taxon>
        <taxon>Streptophyta</taxon>
        <taxon>Embryophyta</taxon>
        <taxon>Tracheophyta</taxon>
        <taxon>Spermatophyta</taxon>
        <taxon>Magnoliopsida</taxon>
        <taxon>Proteales</taxon>
        <taxon>Proteaceae</taxon>
        <taxon>Protea</taxon>
    </lineage>
</organism>
<dbReference type="Proteomes" id="UP001141806">
    <property type="component" value="Unassembled WGS sequence"/>
</dbReference>
<evidence type="ECO:0000313" key="1">
    <source>
        <dbReference type="EMBL" id="KAJ4952773.1"/>
    </source>
</evidence>
<proteinExistence type="predicted"/>
<name>A0A9Q0JWE8_9MAGN</name>
<reference evidence="1" key="1">
    <citation type="journal article" date="2023" name="Plant J.">
        <title>The genome of the king protea, Protea cynaroides.</title>
        <authorList>
            <person name="Chang J."/>
            <person name="Duong T.A."/>
            <person name="Schoeman C."/>
            <person name="Ma X."/>
            <person name="Roodt D."/>
            <person name="Barker N."/>
            <person name="Li Z."/>
            <person name="Van de Peer Y."/>
            <person name="Mizrachi E."/>
        </authorList>
    </citation>
    <scope>NUCLEOTIDE SEQUENCE</scope>
    <source>
        <tissue evidence="1">Young leaves</tissue>
    </source>
</reference>
<keyword evidence="2" id="KW-1185">Reference proteome</keyword>
<accession>A0A9Q0JWE8</accession>
<comment type="caution">
    <text evidence="1">The sequence shown here is derived from an EMBL/GenBank/DDBJ whole genome shotgun (WGS) entry which is preliminary data.</text>
</comment>
<dbReference type="EMBL" id="JAMYWD010000012">
    <property type="protein sequence ID" value="KAJ4952773.1"/>
    <property type="molecule type" value="Genomic_DNA"/>
</dbReference>
<dbReference type="AlphaFoldDB" id="A0A9Q0JWE8"/>
<protein>
    <submittedName>
        <fullName evidence="1">Uncharacterized protein</fullName>
    </submittedName>
</protein>
<evidence type="ECO:0000313" key="2">
    <source>
        <dbReference type="Proteomes" id="UP001141806"/>
    </source>
</evidence>
<gene>
    <name evidence="1" type="ORF">NE237_029605</name>
</gene>